<comment type="caution">
    <text evidence="4">The sequence shown here is derived from an EMBL/GenBank/DDBJ whole genome shotgun (WGS) entry which is preliminary data.</text>
</comment>
<evidence type="ECO:0000313" key="5">
    <source>
        <dbReference type="Proteomes" id="UP000468735"/>
    </source>
</evidence>
<evidence type="ECO:0000256" key="2">
    <source>
        <dbReference type="SAM" id="Phobius"/>
    </source>
</evidence>
<feature type="signal peptide" evidence="3">
    <location>
        <begin position="1"/>
        <end position="26"/>
    </location>
</feature>
<accession>A0A6H9YXD2</accession>
<dbReference type="Proteomes" id="UP000468735">
    <property type="component" value="Unassembled WGS sequence"/>
</dbReference>
<keyword evidence="2" id="KW-0812">Transmembrane</keyword>
<keyword evidence="3" id="KW-0732">Signal</keyword>
<evidence type="ECO:0000313" key="4">
    <source>
        <dbReference type="EMBL" id="KAB2346492.1"/>
    </source>
</evidence>
<feature type="compositionally biased region" description="Pro residues" evidence="1">
    <location>
        <begin position="194"/>
        <end position="205"/>
    </location>
</feature>
<feature type="region of interest" description="Disordered" evidence="1">
    <location>
        <begin position="187"/>
        <end position="212"/>
    </location>
</feature>
<protein>
    <recommendedName>
        <fullName evidence="6">DUF4350 domain-containing protein</fullName>
    </recommendedName>
</protein>
<reference evidence="4 5" key="1">
    <citation type="submission" date="2019-09" db="EMBL/GenBank/DDBJ databases">
        <title>Actinomadura physcomitrii sp. nov., a novel actinomycete isolated from moss [Physcomitrium sphaericum (Ludw) Fuernr].</title>
        <authorList>
            <person name="Zhuang X."/>
            <person name="Liu C."/>
        </authorList>
    </citation>
    <scope>NUCLEOTIDE SEQUENCE [LARGE SCALE GENOMIC DNA]</scope>
    <source>
        <strain evidence="4 5">HMC1</strain>
    </source>
</reference>
<organism evidence="4 5">
    <name type="scientific">Actinomadura rudentiformis</name>
    <dbReference type="NCBI Taxonomy" id="359158"/>
    <lineage>
        <taxon>Bacteria</taxon>
        <taxon>Bacillati</taxon>
        <taxon>Actinomycetota</taxon>
        <taxon>Actinomycetes</taxon>
        <taxon>Streptosporangiales</taxon>
        <taxon>Thermomonosporaceae</taxon>
        <taxon>Actinomadura</taxon>
    </lineage>
</organism>
<keyword evidence="2" id="KW-1133">Transmembrane helix</keyword>
<keyword evidence="2" id="KW-0472">Membrane</keyword>
<evidence type="ECO:0008006" key="6">
    <source>
        <dbReference type="Google" id="ProtNLM"/>
    </source>
</evidence>
<dbReference type="AlphaFoldDB" id="A0A6H9YXD2"/>
<evidence type="ECO:0000256" key="3">
    <source>
        <dbReference type="SAM" id="SignalP"/>
    </source>
</evidence>
<proteinExistence type="predicted"/>
<dbReference type="RefSeq" id="WP_151563492.1">
    <property type="nucleotide sequence ID" value="NZ_WBMT01000011.1"/>
</dbReference>
<sequence length="433" mass="46517">MTACKRTAALLAVAFAILLPAAPALAVPALAAPAVRAAASAAEPRPVVSYPPGADRRLVRVSTALARDPLFVDPELAFALGKADRARLRAAMATAGRELGRPVFVVVVPNPRESESQGRNEALLFALHDRLRRDGFYLMADARGSLEAVGFNVPRYFGYSELDSAPDSDHPFTGLADRLIKRLDDSRTATTAPPTMPNLWTPPDPFGQEDRLSTPEAELKSPFLLGLFLIGPLAAIALYWAGRWAISFRSIARKETKGTRQGARGAPAKPTVRWLRRTGAAELARLRAMLPEAEGDPGHTYAASAFDAAQILYDDAGGDRERTLDLVGAIVLARQGQAALADKDPTPRPPCFVNPLHGPSTTRRVTKLVPGQSPVCESCDGKPVKDLPAKVLRVPGPDGPRPHYKVPGVWRDTAFGAKGKDFVPRVLEYLGVD</sequence>
<feature type="chain" id="PRO_5038540343" description="DUF4350 domain-containing protein" evidence="3">
    <location>
        <begin position="27"/>
        <end position="433"/>
    </location>
</feature>
<feature type="transmembrane region" description="Helical" evidence="2">
    <location>
        <begin position="223"/>
        <end position="241"/>
    </location>
</feature>
<evidence type="ECO:0000256" key="1">
    <source>
        <dbReference type="SAM" id="MobiDB-lite"/>
    </source>
</evidence>
<keyword evidence="5" id="KW-1185">Reference proteome</keyword>
<gene>
    <name evidence="4" type="ORF">F8566_23865</name>
</gene>
<dbReference type="OrthoDB" id="3429848at2"/>
<name>A0A6H9YXD2_9ACTN</name>
<dbReference type="EMBL" id="WBMT01000011">
    <property type="protein sequence ID" value="KAB2346492.1"/>
    <property type="molecule type" value="Genomic_DNA"/>
</dbReference>